<dbReference type="GO" id="GO:0016020">
    <property type="term" value="C:membrane"/>
    <property type="evidence" value="ECO:0007669"/>
    <property type="project" value="InterPro"/>
</dbReference>
<dbReference type="GO" id="GO:0008654">
    <property type="term" value="P:phospholipid biosynthetic process"/>
    <property type="evidence" value="ECO:0007669"/>
    <property type="project" value="InterPro"/>
</dbReference>
<organism evidence="4 5">
    <name type="scientific">Flavobacterium aurantiibacter</name>
    <dbReference type="NCBI Taxonomy" id="2023067"/>
    <lineage>
        <taxon>Bacteria</taxon>
        <taxon>Pseudomonadati</taxon>
        <taxon>Bacteroidota</taxon>
        <taxon>Flavobacteriia</taxon>
        <taxon>Flavobacteriales</taxon>
        <taxon>Flavobacteriaceae</taxon>
        <taxon>Flavobacterium</taxon>
    </lineage>
</organism>
<dbReference type="EMBL" id="NOXX01000194">
    <property type="protein sequence ID" value="OYQ44269.1"/>
    <property type="molecule type" value="Genomic_DNA"/>
</dbReference>
<accession>A0A255ZS99</accession>
<dbReference type="InterPro" id="IPR000462">
    <property type="entry name" value="CDP-OH_P_trans"/>
</dbReference>
<dbReference type="RefSeq" id="WP_094486269.1">
    <property type="nucleotide sequence ID" value="NZ_NOXX01000194.1"/>
</dbReference>
<evidence type="ECO:0000313" key="5">
    <source>
        <dbReference type="Proteomes" id="UP000216035"/>
    </source>
</evidence>
<comment type="caution">
    <text evidence="4">The sequence shown here is derived from an EMBL/GenBank/DDBJ whole genome shotgun (WGS) entry which is preliminary data.</text>
</comment>
<dbReference type="OrthoDB" id="9777147at2"/>
<comment type="similarity">
    <text evidence="2">Belongs to the CDP-alcohol phosphatidyltransferase class-I family.</text>
</comment>
<keyword evidence="1 2" id="KW-0808">Transferase</keyword>
<dbReference type="Proteomes" id="UP000216035">
    <property type="component" value="Unassembled WGS sequence"/>
</dbReference>
<feature type="transmembrane region" description="Helical" evidence="3">
    <location>
        <begin position="7"/>
        <end position="25"/>
    </location>
</feature>
<proteinExistence type="inferred from homology"/>
<evidence type="ECO:0000256" key="1">
    <source>
        <dbReference type="ARBA" id="ARBA00022679"/>
    </source>
</evidence>
<dbReference type="GO" id="GO:0016780">
    <property type="term" value="F:phosphotransferase activity, for other substituted phosphate groups"/>
    <property type="evidence" value="ECO:0007669"/>
    <property type="project" value="InterPro"/>
</dbReference>
<keyword evidence="3" id="KW-0472">Membrane</keyword>
<evidence type="ECO:0000256" key="2">
    <source>
        <dbReference type="RuleBase" id="RU003750"/>
    </source>
</evidence>
<dbReference type="InterPro" id="IPR043130">
    <property type="entry name" value="CDP-OH_PTrfase_TM_dom"/>
</dbReference>
<feature type="transmembrane region" description="Helical" evidence="3">
    <location>
        <begin position="31"/>
        <end position="53"/>
    </location>
</feature>
<dbReference type="PROSITE" id="PS00379">
    <property type="entry name" value="CDP_ALCOHOL_P_TRANSF"/>
    <property type="match status" value="1"/>
</dbReference>
<feature type="transmembrane region" description="Helical" evidence="3">
    <location>
        <begin position="133"/>
        <end position="152"/>
    </location>
</feature>
<dbReference type="AlphaFoldDB" id="A0A255ZS99"/>
<reference evidence="4 5" key="1">
    <citation type="submission" date="2017-07" db="EMBL/GenBank/DDBJ databases">
        <title>Flavobacterium cyanobacteriorum sp. nov., isolated from cyanobacterial aggregates in a eutrophic lake.</title>
        <authorList>
            <person name="Cai H."/>
        </authorList>
    </citation>
    <scope>NUCLEOTIDE SEQUENCE [LARGE SCALE GENOMIC DNA]</scope>
    <source>
        <strain evidence="4 5">TH167</strain>
    </source>
</reference>
<evidence type="ECO:0000313" key="4">
    <source>
        <dbReference type="EMBL" id="OYQ44269.1"/>
    </source>
</evidence>
<evidence type="ECO:0000256" key="3">
    <source>
        <dbReference type="SAM" id="Phobius"/>
    </source>
</evidence>
<keyword evidence="3" id="KW-1133">Transmembrane helix</keyword>
<protein>
    <submittedName>
        <fullName evidence="4">Phosphatidylserine synthase</fullName>
    </submittedName>
</protein>
<gene>
    <name evidence="4" type="ORF">CHX27_08000</name>
</gene>
<feature type="transmembrane region" description="Helical" evidence="3">
    <location>
        <begin position="193"/>
        <end position="223"/>
    </location>
</feature>
<keyword evidence="3" id="KW-0812">Transmembrane</keyword>
<sequence length="239" mass="26238">MTKHIPNTITILNLFCGCVAVIQLFEKHYDWAFFFVALGIFFDFFDGMAARIFNAASPLGLQLDSLADMVTSGVTPGLTLFFMLQNSSGMPADSVIPYLGFLPTLGSCYRLANFNIDTRQTDSFIGMPTPGNALFIVSLPVVLASTTSLIAIELLTNHFFLIVLAALSAFLLNAPIPLFSLKFKSFRLSKMKFQLVLVLFSVLSLVVLQVAAVPLIIFLYVVLSMLKNATERKSQKTSA</sequence>
<feature type="transmembrane region" description="Helical" evidence="3">
    <location>
        <begin position="158"/>
        <end position="181"/>
    </location>
</feature>
<dbReference type="Gene3D" id="1.20.120.1760">
    <property type="match status" value="1"/>
</dbReference>
<keyword evidence="5" id="KW-1185">Reference proteome</keyword>
<dbReference type="InterPro" id="IPR048254">
    <property type="entry name" value="CDP_ALCOHOL_P_TRANSF_CS"/>
</dbReference>
<dbReference type="Pfam" id="PF01066">
    <property type="entry name" value="CDP-OH_P_transf"/>
    <property type="match status" value="1"/>
</dbReference>
<dbReference type="PROSITE" id="PS51257">
    <property type="entry name" value="PROKAR_LIPOPROTEIN"/>
    <property type="match status" value="1"/>
</dbReference>
<name>A0A255ZS99_9FLAO</name>